<feature type="region of interest" description="Disordered" evidence="1">
    <location>
        <begin position="719"/>
        <end position="761"/>
    </location>
</feature>
<feature type="compositionally biased region" description="Polar residues" evidence="1">
    <location>
        <begin position="841"/>
        <end position="852"/>
    </location>
</feature>
<feature type="region of interest" description="Disordered" evidence="1">
    <location>
        <begin position="841"/>
        <end position="933"/>
    </location>
</feature>
<feature type="compositionally biased region" description="Polar residues" evidence="1">
    <location>
        <begin position="186"/>
        <end position="203"/>
    </location>
</feature>
<name>A0A556TYP9_BAGYA</name>
<reference evidence="2 3" key="1">
    <citation type="journal article" date="2019" name="Genome Biol. Evol.">
        <title>Whole-Genome Sequencing of the Giant Devil Catfish, Bagarius yarrelli.</title>
        <authorList>
            <person name="Jiang W."/>
            <person name="Lv Y."/>
            <person name="Cheng L."/>
            <person name="Yang K."/>
            <person name="Chao B."/>
            <person name="Wang X."/>
            <person name="Li Y."/>
            <person name="Pan X."/>
            <person name="You X."/>
            <person name="Zhang Y."/>
            <person name="Yang J."/>
            <person name="Li J."/>
            <person name="Zhang X."/>
            <person name="Liu S."/>
            <person name="Sun C."/>
            <person name="Yang J."/>
            <person name="Shi Q."/>
        </authorList>
    </citation>
    <scope>NUCLEOTIDE SEQUENCE [LARGE SCALE GENOMIC DNA]</scope>
    <source>
        <strain evidence="2">JWS20170419001</strain>
        <tissue evidence="2">Muscle</tissue>
    </source>
</reference>
<feature type="compositionally biased region" description="Polar residues" evidence="1">
    <location>
        <begin position="602"/>
        <end position="615"/>
    </location>
</feature>
<protein>
    <submittedName>
        <fullName evidence="2">Ankyrin-2</fullName>
    </submittedName>
</protein>
<feature type="compositionally biased region" description="Basic and acidic residues" evidence="1">
    <location>
        <begin position="724"/>
        <end position="733"/>
    </location>
</feature>
<gene>
    <name evidence="2" type="ORF">Baya_6750</name>
</gene>
<feature type="region of interest" description="Disordered" evidence="1">
    <location>
        <begin position="461"/>
        <end position="499"/>
    </location>
</feature>
<dbReference type="OrthoDB" id="20872at2759"/>
<proteinExistence type="predicted"/>
<feature type="compositionally biased region" description="Polar residues" evidence="1">
    <location>
        <begin position="420"/>
        <end position="435"/>
    </location>
</feature>
<dbReference type="EMBL" id="VCAZ01000030">
    <property type="protein sequence ID" value="TSL34537.1"/>
    <property type="molecule type" value="Genomic_DNA"/>
</dbReference>
<evidence type="ECO:0000256" key="1">
    <source>
        <dbReference type="SAM" id="MobiDB-lite"/>
    </source>
</evidence>
<sequence>MKQDLIKMTAILTTDSSEKSNSMHGSSLVKGVEEVSGEPFEIMEKVKEDLEKVNEILRSGTYEDGQESAEAGHRPYRKDEDWVLLSDCEIEEAKMMAAFETQEAVLKDVRGGRGSQTPKTVDGGHKEHFLDTRVTSRTAVQESVAQEKFTEIVLRKGGKKIVPTVIKETKTHVVEVKKPIRRKGSHGQSDETSVSPSKTGSVSERTEKTQQVDGLLHAPSNQKKSPVSPVVEETPIGSIKDKVKALQKKVEEEQKGRKPTGSKPSPATLGKKSSPVIKEQKAQTTKKSQKNESESIEETMSVRELMRAFQTGQDPSKGKSGLFEHKASSGPKHTKTVQNKETLYRQSQSQSSSLEKEVSLETKKNVAPQKMKEQINTEIKHSQDSSNVKRKPEEELKLQDGVTSPLQSAESTVQKKMASTLMQDSSKSTEMSQHYSGPDATNDISKIERLAVSPCASIGEGEIHLSSEDSDKHEGMAETLDTSPESLSLSPKPPGQYINEKLSKVEKVTTKEETSKLSTACSTDAKTADDKKCTATLGSLSEKNALDYSSKSESVSATQGKTVKFVDEDIFLTSSKPPNSRKLMKRGSETIDSFLSDEEPSDGQQLSTSTDYMATRANTKGYSGLVLPLRHQESETISPVADDSITISHKDSLEGSPLMEDNSSHKSPDSIEPSPTKDSPCCDSLENSPIEQKTFTTLPSTIVHPSVTAGYQLSSKTAKLPPENLHRLPRDQECSVGDDSCKQTSQLKSSGKSPFPPDTPSFKEVSYEFNSKTPDTMVLNPSVIPADADGDVLKCVMTQRKFNPEEEMFKMAAKIKTFDEMEQDQKDRKGYSKDIISQTMNKSTEPTVTKQGSEVAESNEPTIKVQPPSPFPAGVHEIPQTSKDMAQTAASTDESAMEGPQSVSEKHTEKAHQIPLQKKRTKSLYKKKCSHLV</sequence>
<dbReference type="Proteomes" id="UP000319801">
    <property type="component" value="Unassembled WGS sequence"/>
</dbReference>
<feature type="compositionally biased region" description="Basic and acidic residues" evidence="1">
    <location>
        <begin position="461"/>
        <end position="476"/>
    </location>
</feature>
<feature type="compositionally biased region" description="Basic residues" evidence="1">
    <location>
        <begin position="917"/>
        <end position="933"/>
    </location>
</feature>
<dbReference type="AlphaFoldDB" id="A0A556TYP9"/>
<feature type="compositionally biased region" description="Basic and acidic residues" evidence="1">
    <location>
        <begin position="239"/>
        <end position="256"/>
    </location>
</feature>
<organism evidence="2 3">
    <name type="scientific">Bagarius yarrelli</name>
    <name type="common">Goonch</name>
    <name type="synonym">Bagrus yarrelli</name>
    <dbReference type="NCBI Taxonomy" id="175774"/>
    <lineage>
        <taxon>Eukaryota</taxon>
        <taxon>Metazoa</taxon>
        <taxon>Chordata</taxon>
        <taxon>Craniata</taxon>
        <taxon>Vertebrata</taxon>
        <taxon>Euteleostomi</taxon>
        <taxon>Actinopterygii</taxon>
        <taxon>Neopterygii</taxon>
        <taxon>Teleostei</taxon>
        <taxon>Ostariophysi</taxon>
        <taxon>Siluriformes</taxon>
        <taxon>Sisoridae</taxon>
        <taxon>Sisorinae</taxon>
        <taxon>Bagarius</taxon>
    </lineage>
</organism>
<accession>A0A556TYP9</accession>
<comment type="caution">
    <text evidence="2">The sequence shown here is derived from an EMBL/GenBank/DDBJ whole genome shotgun (WGS) entry which is preliminary data.</text>
</comment>
<keyword evidence="3" id="KW-1185">Reference proteome</keyword>
<feature type="region of interest" description="Disordered" evidence="1">
    <location>
        <begin position="634"/>
        <end position="687"/>
    </location>
</feature>
<evidence type="ECO:0000313" key="3">
    <source>
        <dbReference type="Proteomes" id="UP000319801"/>
    </source>
</evidence>
<evidence type="ECO:0000313" key="2">
    <source>
        <dbReference type="EMBL" id="TSL34537.1"/>
    </source>
</evidence>
<feature type="region of interest" description="Disordered" evidence="1">
    <location>
        <begin position="174"/>
        <end position="447"/>
    </location>
</feature>
<feature type="compositionally biased region" description="Basic and acidic residues" evidence="1">
    <location>
        <begin position="354"/>
        <end position="383"/>
    </location>
</feature>
<feature type="compositionally biased region" description="Polar residues" evidence="1">
    <location>
        <begin position="879"/>
        <end position="894"/>
    </location>
</feature>
<feature type="compositionally biased region" description="Polar residues" evidence="1">
    <location>
        <begin position="336"/>
        <end position="345"/>
    </location>
</feature>
<feature type="compositionally biased region" description="Polar residues" evidence="1">
    <location>
        <begin position="401"/>
        <end position="414"/>
    </location>
</feature>
<feature type="region of interest" description="Disordered" evidence="1">
    <location>
        <begin position="574"/>
        <end position="615"/>
    </location>
</feature>
<feature type="compositionally biased region" description="Polar residues" evidence="1">
    <location>
        <begin position="742"/>
        <end position="752"/>
    </location>
</feature>